<dbReference type="PROSITE" id="PS50110">
    <property type="entry name" value="RESPONSE_REGULATORY"/>
    <property type="match status" value="1"/>
</dbReference>
<evidence type="ECO:0000256" key="2">
    <source>
        <dbReference type="PROSITE-ProRule" id="PRU00169"/>
    </source>
</evidence>
<dbReference type="PANTHER" id="PTHR44591:SF3">
    <property type="entry name" value="RESPONSE REGULATORY DOMAIN-CONTAINING PROTEIN"/>
    <property type="match status" value="1"/>
</dbReference>
<feature type="domain" description="Response regulatory" evidence="3">
    <location>
        <begin position="5"/>
        <end position="127"/>
    </location>
</feature>
<reference evidence="4 5" key="1">
    <citation type="submission" date="2020-03" db="EMBL/GenBank/DDBJ databases">
        <title>Genomic Encyclopedia of Type Strains, Phase IV (KMG-IV): sequencing the most valuable type-strain genomes for metagenomic binning, comparative biology and taxonomic classification.</title>
        <authorList>
            <person name="Goeker M."/>
        </authorList>
    </citation>
    <scope>NUCLEOTIDE SEQUENCE [LARGE SCALE GENOMIC DNA]</scope>
    <source>
        <strain evidence="4 5">DSM 105096</strain>
    </source>
</reference>
<organism evidence="4 5">
    <name type="scientific">Neolewinella antarctica</name>
    <dbReference type="NCBI Taxonomy" id="442734"/>
    <lineage>
        <taxon>Bacteria</taxon>
        <taxon>Pseudomonadati</taxon>
        <taxon>Bacteroidota</taxon>
        <taxon>Saprospiria</taxon>
        <taxon>Saprospirales</taxon>
        <taxon>Lewinellaceae</taxon>
        <taxon>Neolewinella</taxon>
    </lineage>
</organism>
<dbReference type="Gene3D" id="3.40.50.2300">
    <property type="match status" value="1"/>
</dbReference>
<dbReference type="SUPFAM" id="SSF52172">
    <property type="entry name" value="CheY-like"/>
    <property type="match status" value="1"/>
</dbReference>
<gene>
    <name evidence="4" type="ORF">GGR27_003342</name>
</gene>
<evidence type="ECO:0000259" key="3">
    <source>
        <dbReference type="PROSITE" id="PS50110"/>
    </source>
</evidence>
<name>A0ABX0XG20_9BACT</name>
<evidence type="ECO:0000313" key="4">
    <source>
        <dbReference type="EMBL" id="NJC27824.1"/>
    </source>
</evidence>
<accession>A0ABX0XG20</accession>
<comment type="caution">
    <text evidence="4">The sequence shown here is derived from an EMBL/GenBank/DDBJ whole genome shotgun (WGS) entry which is preliminary data.</text>
</comment>
<dbReference type="RefSeq" id="WP_168039284.1">
    <property type="nucleotide sequence ID" value="NZ_JAATJH010000006.1"/>
</dbReference>
<feature type="modified residue" description="4-aspartylphosphate" evidence="2">
    <location>
        <position position="59"/>
    </location>
</feature>
<keyword evidence="1 2" id="KW-0597">Phosphoprotein</keyword>
<proteinExistence type="predicted"/>
<dbReference type="InterPro" id="IPR011006">
    <property type="entry name" value="CheY-like_superfamily"/>
</dbReference>
<protein>
    <submittedName>
        <fullName evidence="4">Two-component system response regulator</fullName>
    </submittedName>
</protein>
<dbReference type="Proteomes" id="UP000770785">
    <property type="component" value="Unassembled WGS sequence"/>
</dbReference>
<evidence type="ECO:0000256" key="1">
    <source>
        <dbReference type="ARBA" id="ARBA00022553"/>
    </source>
</evidence>
<dbReference type="PANTHER" id="PTHR44591">
    <property type="entry name" value="STRESS RESPONSE REGULATOR PROTEIN 1"/>
    <property type="match status" value="1"/>
</dbReference>
<dbReference type="EMBL" id="JAATJH010000006">
    <property type="protein sequence ID" value="NJC27824.1"/>
    <property type="molecule type" value="Genomic_DNA"/>
</dbReference>
<dbReference type="InterPro" id="IPR050595">
    <property type="entry name" value="Bact_response_regulator"/>
</dbReference>
<keyword evidence="5" id="KW-1185">Reference proteome</keyword>
<dbReference type="Pfam" id="PF00072">
    <property type="entry name" value="Response_reg"/>
    <property type="match status" value="1"/>
</dbReference>
<dbReference type="InterPro" id="IPR001789">
    <property type="entry name" value="Sig_transdc_resp-reg_receiver"/>
</dbReference>
<sequence length="135" mass="15293">MPDRKVLLIDDSRTDAFLMERALKKLDEPVTFRWISDAVEGLRELIDYAGDERDIIFMDIKMPKMTGLEILADLDARGKLAKLRKINVLSSSALTKDMQATLSYDNVAYFTKPEGYTALCQLLSTFLDQPNQEAA</sequence>
<evidence type="ECO:0000313" key="5">
    <source>
        <dbReference type="Proteomes" id="UP000770785"/>
    </source>
</evidence>
<dbReference type="SMART" id="SM00448">
    <property type="entry name" value="REC"/>
    <property type="match status" value="1"/>
</dbReference>